<dbReference type="Proteomes" id="UP000316096">
    <property type="component" value="Unassembled WGS sequence"/>
</dbReference>
<accession>A0A543CEL6</accession>
<evidence type="ECO:0000313" key="3">
    <source>
        <dbReference type="Proteomes" id="UP000316096"/>
    </source>
</evidence>
<evidence type="ECO:0000313" key="2">
    <source>
        <dbReference type="EMBL" id="TQL95534.1"/>
    </source>
</evidence>
<dbReference type="EMBL" id="VFOZ01000001">
    <property type="protein sequence ID" value="TQL95534.1"/>
    <property type="molecule type" value="Genomic_DNA"/>
</dbReference>
<keyword evidence="3" id="KW-1185">Reference proteome</keyword>
<dbReference type="InterPro" id="IPR008538">
    <property type="entry name" value="Uma2"/>
</dbReference>
<comment type="caution">
    <text evidence="2">The sequence shown here is derived from an EMBL/GenBank/DDBJ whole genome shotgun (WGS) entry which is preliminary data.</text>
</comment>
<keyword evidence="2" id="KW-0378">Hydrolase</keyword>
<dbReference type="AlphaFoldDB" id="A0A543CEL6"/>
<reference evidence="2 3" key="1">
    <citation type="submission" date="2019-06" db="EMBL/GenBank/DDBJ databases">
        <title>Sequencing the genomes of 1000 actinobacteria strains.</title>
        <authorList>
            <person name="Klenk H.-P."/>
        </authorList>
    </citation>
    <scope>NUCLEOTIDE SEQUENCE [LARGE SCALE GENOMIC DNA]</scope>
    <source>
        <strain evidence="2 3">DSM 102200</strain>
    </source>
</reference>
<keyword evidence="2" id="KW-0540">Nuclease</keyword>
<dbReference type="GO" id="GO:0004519">
    <property type="term" value="F:endonuclease activity"/>
    <property type="evidence" value="ECO:0007669"/>
    <property type="project" value="UniProtKB-KW"/>
</dbReference>
<name>A0A543CEL6_9ACTN</name>
<gene>
    <name evidence="2" type="ORF">FB559_1037</name>
</gene>
<sequence length="224" mass="25134">MRGESHNVSAVAHYYTLPDTPYNLWLRDELAEQLHLPNDGTKVEVVGGEMVVSPGPTYDHNLIVQDVQRALFAAEMADPGFRWRCVHTMDLNLSEIRDGYIPDLIVLDVDTSDKAREAQARHLLPDQVGLVLEVTSRSNAADDRQPALSRSTGTKWNGYAQVGLPYYLLVDRAPRSAQTVLYSDPDPASGAYLHFESWKFGETIRLPEPFGLEIVTDAWRPWDG</sequence>
<keyword evidence="2" id="KW-0255">Endonuclease</keyword>
<dbReference type="CDD" id="cd06260">
    <property type="entry name" value="DUF820-like"/>
    <property type="match status" value="1"/>
</dbReference>
<protein>
    <submittedName>
        <fullName evidence="2">Putative restriction endonuclease</fullName>
    </submittedName>
</protein>
<dbReference type="Pfam" id="PF05685">
    <property type="entry name" value="Uma2"/>
    <property type="match status" value="1"/>
</dbReference>
<feature type="domain" description="Putative restriction endonuclease" evidence="1">
    <location>
        <begin position="32"/>
        <end position="213"/>
    </location>
</feature>
<dbReference type="InterPro" id="IPR012296">
    <property type="entry name" value="Nuclease_put_TT1808"/>
</dbReference>
<dbReference type="InterPro" id="IPR011335">
    <property type="entry name" value="Restrct_endonuc-II-like"/>
</dbReference>
<dbReference type="PANTHER" id="PTHR35400">
    <property type="entry name" value="SLR1083 PROTEIN"/>
    <property type="match status" value="1"/>
</dbReference>
<dbReference type="Gene3D" id="3.90.1570.10">
    <property type="entry name" value="tt1808, chain A"/>
    <property type="match status" value="1"/>
</dbReference>
<evidence type="ECO:0000259" key="1">
    <source>
        <dbReference type="Pfam" id="PF05685"/>
    </source>
</evidence>
<organism evidence="2 3">
    <name type="scientific">Actinoallomurus bryophytorum</name>
    <dbReference type="NCBI Taxonomy" id="1490222"/>
    <lineage>
        <taxon>Bacteria</taxon>
        <taxon>Bacillati</taxon>
        <taxon>Actinomycetota</taxon>
        <taxon>Actinomycetes</taxon>
        <taxon>Streptosporangiales</taxon>
        <taxon>Thermomonosporaceae</taxon>
        <taxon>Actinoallomurus</taxon>
    </lineage>
</organism>
<dbReference type="SUPFAM" id="SSF52980">
    <property type="entry name" value="Restriction endonuclease-like"/>
    <property type="match status" value="1"/>
</dbReference>
<proteinExistence type="predicted"/>
<dbReference type="PANTHER" id="PTHR35400:SF3">
    <property type="entry name" value="SLL1072 PROTEIN"/>
    <property type="match status" value="1"/>
</dbReference>